<accession>A0A068YIY5</accession>
<reference evidence="2" key="2">
    <citation type="submission" date="2015-11" db="EMBL/GenBank/DDBJ databases">
        <authorList>
            <person name="Zhang Y."/>
            <person name="Guo Z."/>
        </authorList>
    </citation>
    <scope>NUCLEOTIDE SEQUENCE</scope>
</reference>
<sequence>MENKSETPEQSQIVQYLNYKRLGHGCLQAAAQVSNAGNGLVFLDLSGNRLGDEGICNLAKILRINRTIKAISLSNNCLSDIGIEALCEVVTVFTLTPEEVAMRRLLKMKVFLDSKGILDAVHARLSLENDTSSLRQTAVSAARNHQNPKKGPLRKVKAQNKGEERHQTTRKDSKVNESLMPIEKESQISKEKDYASSDPLLANEEGEGPFGMRIRGNYQLAMLNLSRNLITDFGVGLLSKALSIQTSSLIEGNFTGGTGLTDILLKGNEFDETGRFYENLLAELRRKRELFGKQPWKTDEGIKSEVQVTFNCSVSLNYTRIFVPPTHAQEEDWTEEEIRKE</sequence>
<evidence type="ECO:0000313" key="3">
    <source>
        <dbReference type="Proteomes" id="UP000017246"/>
    </source>
</evidence>
<dbReference type="EMBL" id="LN902842">
    <property type="protein sequence ID" value="CDS42153.1"/>
    <property type="molecule type" value="Genomic_DNA"/>
</dbReference>
<evidence type="ECO:0000313" key="2">
    <source>
        <dbReference type="EMBL" id="CDS42153.1"/>
    </source>
</evidence>
<feature type="region of interest" description="Disordered" evidence="1">
    <location>
        <begin position="137"/>
        <end position="195"/>
    </location>
</feature>
<evidence type="ECO:0000256" key="1">
    <source>
        <dbReference type="SAM" id="MobiDB-lite"/>
    </source>
</evidence>
<dbReference type="InterPro" id="IPR053040">
    <property type="entry name" value="LRR-containing_protein_71"/>
</dbReference>
<dbReference type="InterPro" id="IPR001611">
    <property type="entry name" value="Leu-rich_rpt"/>
</dbReference>
<feature type="compositionally biased region" description="Basic and acidic residues" evidence="1">
    <location>
        <begin position="182"/>
        <end position="195"/>
    </location>
</feature>
<name>A0A068YIY5_ECHMU</name>
<feature type="compositionally biased region" description="Basic and acidic residues" evidence="1">
    <location>
        <begin position="160"/>
        <end position="175"/>
    </location>
</feature>
<dbReference type="Proteomes" id="UP000017246">
    <property type="component" value="Unassembled WGS sequence"/>
</dbReference>
<dbReference type="OrthoDB" id="120976at2759"/>
<dbReference type="PANTHER" id="PTHR46984:SF1">
    <property type="entry name" value="LEUCINE-RICH REPEAT-CONTAINING PROTEIN 71"/>
    <property type="match status" value="1"/>
</dbReference>
<gene>
    <name evidence="2" type="ORF">EmuJ_000985600</name>
</gene>
<dbReference type="PANTHER" id="PTHR46984">
    <property type="entry name" value="LEUCINE-RICH REPEAT-CONTAINING PROTEIN 71"/>
    <property type="match status" value="1"/>
</dbReference>
<dbReference type="SUPFAM" id="SSF52047">
    <property type="entry name" value="RNI-like"/>
    <property type="match status" value="1"/>
</dbReference>
<organism evidence="2 3">
    <name type="scientific">Echinococcus multilocularis</name>
    <name type="common">Fox tapeworm</name>
    <dbReference type="NCBI Taxonomy" id="6211"/>
    <lineage>
        <taxon>Eukaryota</taxon>
        <taxon>Metazoa</taxon>
        <taxon>Spiralia</taxon>
        <taxon>Lophotrochozoa</taxon>
        <taxon>Platyhelminthes</taxon>
        <taxon>Cestoda</taxon>
        <taxon>Eucestoda</taxon>
        <taxon>Cyclophyllidea</taxon>
        <taxon>Taeniidae</taxon>
        <taxon>Echinococcus</taxon>
    </lineage>
</organism>
<dbReference type="Gene3D" id="3.80.10.10">
    <property type="entry name" value="Ribonuclease Inhibitor"/>
    <property type="match status" value="1"/>
</dbReference>
<protein>
    <submittedName>
        <fullName evidence="2">Leucine rich repeat containing protein 71</fullName>
    </submittedName>
</protein>
<dbReference type="SMART" id="SM00368">
    <property type="entry name" value="LRR_RI"/>
    <property type="match status" value="3"/>
</dbReference>
<proteinExistence type="predicted"/>
<dbReference type="Pfam" id="PF13516">
    <property type="entry name" value="LRR_6"/>
    <property type="match status" value="2"/>
</dbReference>
<feature type="compositionally biased region" description="Basic residues" evidence="1">
    <location>
        <begin position="146"/>
        <end position="158"/>
    </location>
</feature>
<dbReference type="AlphaFoldDB" id="A0A068YIY5"/>
<dbReference type="STRING" id="6211.A0A068YIY5"/>
<dbReference type="OMA" id="FGMRIRG"/>
<dbReference type="InterPro" id="IPR032675">
    <property type="entry name" value="LRR_dom_sf"/>
</dbReference>
<reference evidence="2" key="1">
    <citation type="journal article" date="2013" name="Nature">
        <title>The genomes of four tapeworm species reveal adaptations to parasitism.</title>
        <authorList>
            <person name="Tsai I.J."/>
            <person name="Zarowiecki M."/>
            <person name="Holroyd N."/>
            <person name="Garciarrubio A."/>
            <person name="Sanchez-Flores A."/>
            <person name="Brooks K.L."/>
            <person name="Tracey A."/>
            <person name="Bobes R.J."/>
            <person name="Fragoso G."/>
            <person name="Sciutto E."/>
            <person name="Aslett M."/>
            <person name="Beasley H."/>
            <person name="Bennett H.M."/>
            <person name="Cai J."/>
            <person name="Camicia F."/>
            <person name="Clark R."/>
            <person name="Cucher M."/>
            <person name="De Silva N."/>
            <person name="Day T.A."/>
            <person name="Deplazes P."/>
            <person name="Estrada K."/>
            <person name="Fernandez C."/>
            <person name="Holland P.W."/>
            <person name="Hou J."/>
            <person name="Hu S."/>
            <person name="Huckvale T."/>
            <person name="Hung S.S."/>
            <person name="Kamenetzky L."/>
            <person name="Keane J.A."/>
            <person name="Kiss F."/>
            <person name="Koziol U."/>
            <person name="Lambert O."/>
            <person name="Liu K."/>
            <person name="Luo X."/>
            <person name="Luo Y."/>
            <person name="Macchiaroli N."/>
            <person name="Nichol S."/>
            <person name="Paps J."/>
            <person name="Parkinson J."/>
            <person name="Pouchkina-Stantcheva N."/>
            <person name="Riddiford N."/>
            <person name="Rosenzvit M."/>
            <person name="Salinas G."/>
            <person name="Wasmuth J.D."/>
            <person name="Zamanian M."/>
            <person name="Zheng Y."/>
            <person name="Cai X."/>
            <person name="Soberon X."/>
            <person name="Olson P.D."/>
            <person name="Laclette J.P."/>
            <person name="Brehm K."/>
            <person name="Berriman M."/>
            <person name="Garciarrubio A."/>
            <person name="Bobes R.J."/>
            <person name="Fragoso G."/>
            <person name="Sanchez-Flores A."/>
            <person name="Estrada K."/>
            <person name="Cevallos M.A."/>
            <person name="Morett E."/>
            <person name="Gonzalez V."/>
            <person name="Portillo T."/>
            <person name="Ochoa-Leyva A."/>
            <person name="Jose M.V."/>
            <person name="Sciutto E."/>
            <person name="Landa A."/>
            <person name="Jimenez L."/>
            <person name="Valdes V."/>
            <person name="Carrero J.C."/>
            <person name="Larralde C."/>
            <person name="Morales-Montor J."/>
            <person name="Limon-Lason J."/>
            <person name="Soberon X."/>
            <person name="Laclette J.P."/>
        </authorList>
    </citation>
    <scope>NUCLEOTIDE SEQUENCE [LARGE SCALE GENOMIC DNA]</scope>
</reference>
<keyword evidence="3" id="KW-1185">Reference proteome</keyword>